<protein>
    <submittedName>
        <fullName evidence="2">ABC transporter permease</fullName>
    </submittedName>
</protein>
<proteinExistence type="predicted"/>
<keyword evidence="1" id="KW-1133">Transmembrane helix</keyword>
<dbReference type="EMBL" id="DRWX01000230">
    <property type="protein sequence ID" value="HHM96524.1"/>
    <property type="molecule type" value="Genomic_DNA"/>
</dbReference>
<evidence type="ECO:0000256" key="1">
    <source>
        <dbReference type="SAM" id="Phobius"/>
    </source>
</evidence>
<feature type="transmembrane region" description="Helical" evidence="1">
    <location>
        <begin position="22"/>
        <end position="41"/>
    </location>
</feature>
<evidence type="ECO:0000313" key="2">
    <source>
        <dbReference type="EMBL" id="HHM96524.1"/>
    </source>
</evidence>
<comment type="caution">
    <text evidence="2">The sequence shown here is derived from an EMBL/GenBank/DDBJ whole genome shotgun (WGS) entry which is preliminary data.</text>
</comment>
<sequence>MWGWAVGLLFTWLRGPRGDTDLRLIALWFAVLGVAPFLTTVARWRSVRSRGFWVGLGVLSLLVFASPALSWLAVTLVSSFRTGSWDGVFAPLLTWDWVRNFLIRPLSWRDWLGWLAWGLWSQLVLALHAFLSAAWGVGKKTPPGTPVSVHDR</sequence>
<feature type="transmembrane region" description="Helical" evidence="1">
    <location>
        <begin position="53"/>
        <end position="74"/>
    </location>
</feature>
<organism evidence="2">
    <name type="scientific">Thermomicrobium roseum</name>
    <dbReference type="NCBI Taxonomy" id="500"/>
    <lineage>
        <taxon>Bacteria</taxon>
        <taxon>Pseudomonadati</taxon>
        <taxon>Thermomicrobiota</taxon>
        <taxon>Thermomicrobia</taxon>
        <taxon>Thermomicrobiales</taxon>
        <taxon>Thermomicrobiaceae</taxon>
        <taxon>Thermomicrobium</taxon>
    </lineage>
</organism>
<keyword evidence="1" id="KW-0812">Transmembrane</keyword>
<reference evidence="2" key="1">
    <citation type="journal article" date="2020" name="mSystems">
        <title>Genome- and Community-Level Interaction Insights into Carbon Utilization and Element Cycling Functions of Hydrothermarchaeota in Hydrothermal Sediment.</title>
        <authorList>
            <person name="Zhou Z."/>
            <person name="Liu Y."/>
            <person name="Xu W."/>
            <person name="Pan J."/>
            <person name="Luo Z.H."/>
            <person name="Li M."/>
        </authorList>
    </citation>
    <scope>NUCLEOTIDE SEQUENCE [LARGE SCALE GENOMIC DNA]</scope>
    <source>
        <strain evidence="2">SpSt-1065</strain>
    </source>
</reference>
<accession>A0A7C5RSZ2</accession>
<gene>
    <name evidence="2" type="ORF">ENM21_04850</name>
</gene>
<keyword evidence="1" id="KW-0472">Membrane</keyword>
<name>A0A7C5RSZ2_THERO</name>
<feature type="transmembrane region" description="Helical" evidence="1">
    <location>
        <begin position="111"/>
        <end position="131"/>
    </location>
</feature>
<dbReference type="AlphaFoldDB" id="A0A7C5RSZ2"/>